<dbReference type="InterPro" id="IPR035451">
    <property type="entry name" value="Ada-like_dom_sf"/>
</dbReference>
<evidence type="ECO:0000256" key="3">
    <source>
        <dbReference type="ARBA" id="ARBA00022801"/>
    </source>
</evidence>
<evidence type="ECO:0000259" key="5">
    <source>
        <dbReference type="PROSITE" id="PS50830"/>
    </source>
</evidence>
<sequence length="239" mass="27288">MNLISKNRFIFLLLLLLLPFSFAFSGNQQFTPARVVSIADGDTIHVLFNGKNERVRMIGVNTPEIAHPELGIKEQPYGQAAQKYTTSALKGRKVFLEFDVEKRDKYGRLLAYVWLEKPASTREPEVRKKMFNAILLQNGYAQVMTVPPNVKYADLFVKLQREARNQNKGLWGITEKTGTSRVSSPTVSKKSYLGNSNSRKFHYPSCKWAQKISPSHRVWFNSREQAIKAGYDPCKVCRP</sequence>
<dbReference type="GO" id="GO:0006281">
    <property type="term" value="P:DNA repair"/>
    <property type="evidence" value="ECO:0007669"/>
    <property type="project" value="InterPro"/>
</dbReference>
<evidence type="ECO:0000256" key="1">
    <source>
        <dbReference type="ARBA" id="ARBA00022722"/>
    </source>
</evidence>
<feature type="domain" description="TNase-like" evidence="5">
    <location>
        <begin position="29"/>
        <end position="173"/>
    </location>
</feature>
<proteinExistence type="predicted"/>
<dbReference type="InterPro" id="IPR016071">
    <property type="entry name" value="Staphylococal_nuclease_OB-fold"/>
</dbReference>
<dbReference type="PANTHER" id="PTHR12302">
    <property type="entry name" value="EBNA2 BINDING PROTEIN P100"/>
    <property type="match status" value="1"/>
</dbReference>
<dbReference type="PROSITE" id="PS01284">
    <property type="entry name" value="TNASE_2"/>
    <property type="match status" value="1"/>
</dbReference>
<evidence type="ECO:0000313" key="6">
    <source>
        <dbReference type="EMBL" id="SJZ60858.1"/>
    </source>
</evidence>
<dbReference type="InterPro" id="IPR002071">
    <property type="entry name" value="Thermonucl_AS"/>
</dbReference>
<keyword evidence="7" id="KW-1185">Reference proteome</keyword>
<keyword evidence="3" id="KW-0378">Hydrolase</keyword>
<organism evidence="6 7">
    <name type="scientific">Carboxydocella sporoproducens DSM 16521</name>
    <dbReference type="NCBI Taxonomy" id="1121270"/>
    <lineage>
        <taxon>Bacteria</taxon>
        <taxon>Bacillati</taxon>
        <taxon>Bacillota</taxon>
        <taxon>Clostridia</taxon>
        <taxon>Eubacteriales</taxon>
        <taxon>Clostridiales Family XVI. Incertae Sedis</taxon>
        <taxon>Carboxydocella</taxon>
    </lineage>
</organism>
<dbReference type="OrthoDB" id="4376109at2"/>
<keyword evidence="2" id="KW-0255">Endonuclease</keyword>
<dbReference type="EMBL" id="FUXM01000003">
    <property type="protein sequence ID" value="SJZ60858.1"/>
    <property type="molecule type" value="Genomic_DNA"/>
</dbReference>
<dbReference type="SMART" id="SM00318">
    <property type="entry name" value="SNc"/>
    <property type="match status" value="1"/>
</dbReference>
<dbReference type="RefSeq" id="WP_078664533.1">
    <property type="nucleotide sequence ID" value="NZ_FUXM01000003.1"/>
</dbReference>
<dbReference type="Proteomes" id="UP000189933">
    <property type="component" value="Unassembled WGS sequence"/>
</dbReference>
<dbReference type="Gene3D" id="3.40.10.10">
    <property type="entry name" value="DNA Methylphosphotriester Repair Domain"/>
    <property type="match status" value="1"/>
</dbReference>
<dbReference type="GO" id="GO:0008270">
    <property type="term" value="F:zinc ion binding"/>
    <property type="evidence" value="ECO:0007669"/>
    <property type="project" value="InterPro"/>
</dbReference>
<dbReference type="GO" id="GO:0006355">
    <property type="term" value="P:regulation of DNA-templated transcription"/>
    <property type="evidence" value="ECO:0007669"/>
    <property type="project" value="InterPro"/>
</dbReference>
<dbReference type="PANTHER" id="PTHR12302:SF3">
    <property type="entry name" value="SERINE_THREONINE-PROTEIN KINASE 31"/>
    <property type="match status" value="1"/>
</dbReference>
<name>A0A1T4M262_9FIRM</name>
<dbReference type="SUPFAM" id="SSF57884">
    <property type="entry name" value="Ada DNA repair protein, N-terminal domain (N-Ada 10)"/>
    <property type="match status" value="1"/>
</dbReference>
<dbReference type="PROSITE" id="PS50830">
    <property type="entry name" value="TNASE_3"/>
    <property type="match status" value="1"/>
</dbReference>
<dbReference type="GO" id="GO:0003677">
    <property type="term" value="F:DNA binding"/>
    <property type="evidence" value="ECO:0007669"/>
    <property type="project" value="InterPro"/>
</dbReference>
<evidence type="ECO:0000256" key="4">
    <source>
        <dbReference type="ARBA" id="ARBA00023159"/>
    </source>
</evidence>
<gene>
    <name evidence="6" type="ORF">SAMN02745885_00380</name>
</gene>
<protein>
    <submittedName>
        <fullName evidence="6">Micrococcal nuclease</fullName>
    </submittedName>
</protein>
<keyword evidence="4" id="KW-0010">Activator</keyword>
<dbReference type="GO" id="GO:0008168">
    <property type="term" value="F:methyltransferase activity"/>
    <property type="evidence" value="ECO:0007669"/>
    <property type="project" value="InterPro"/>
</dbReference>
<dbReference type="SUPFAM" id="SSF50199">
    <property type="entry name" value="Staphylococcal nuclease"/>
    <property type="match status" value="1"/>
</dbReference>
<keyword evidence="1" id="KW-0540">Nuclease</keyword>
<reference evidence="7" key="1">
    <citation type="submission" date="2017-02" db="EMBL/GenBank/DDBJ databases">
        <authorList>
            <person name="Varghese N."/>
            <person name="Submissions S."/>
        </authorList>
    </citation>
    <scope>NUCLEOTIDE SEQUENCE [LARGE SCALE GENOMIC DNA]</scope>
    <source>
        <strain evidence="7">DSM 16521</strain>
    </source>
</reference>
<dbReference type="AlphaFoldDB" id="A0A1T4M262"/>
<dbReference type="InterPro" id="IPR035437">
    <property type="entry name" value="SNase_OB-fold_sf"/>
</dbReference>
<accession>A0A1T4M262</accession>
<dbReference type="InterPro" id="IPR004026">
    <property type="entry name" value="Ada_DNA_repair_Zn-bd"/>
</dbReference>
<dbReference type="GO" id="GO:0004519">
    <property type="term" value="F:endonuclease activity"/>
    <property type="evidence" value="ECO:0007669"/>
    <property type="project" value="UniProtKB-KW"/>
</dbReference>
<evidence type="ECO:0000313" key="7">
    <source>
        <dbReference type="Proteomes" id="UP000189933"/>
    </source>
</evidence>
<evidence type="ECO:0000256" key="2">
    <source>
        <dbReference type="ARBA" id="ARBA00022759"/>
    </source>
</evidence>
<dbReference type="Pfam" id="PF00565">
    <property type="entry name" value="SNase"/>
    <property type="match status" value="1"/>
</dbReference>
<dbReference type="Pfam" id="PF02805">
    <property type="entry name" value="Ada_Zn_binding"/>
    <property type="match status" value="1"/>
</dbReference>
<dbReference type="Gene3D" id="2.40.50.90">
    <property type="match status" value="1"/>
</dbReference>
<dbReference type="GO" id="GO:0016787">
    <property type="term" value="F:hydrolase activity"/>
    <property type="evidence" value="ECO:0007669"/>
    <property type="project" value="UniProtKB-KW"/>
</dbReference>